<dbReference type="PANTHER" id="PTHR33941:SF11">
    <property type="entry name" value="BACTERIAL MICROCOMPARTMENT SHELL PROTEIN PDUJ"/>
    <property type="match status" value="1"/>
</dbReference>
<evidence type="ECO:0000313" key="10">
    <source>
        <dbReference type="EMBL" id="NSI65877.1"/>
    </source>
</evidence>
<dbReference type="EMBL" id="JAPZED010000004">
    <property type="protein sequence ID" value="MCZ7693491.1"/>
    <property type="molecule type" value="Genomic_DNA"/>
</dbReference>
<reference evidence="9" key="3">
    <citation type="journal article" date="2020" name="Cell Host Microbe">
        <title>Functional and Genomic Variation between Human-Derived Isolates of Lachnospiraceae Reveals Inter- and Intra-Species Diversity.</title>
        <authorList>
            <person name="Sorbara M.T."/>
            <person name="Littmann E.R."/>
            <person name="Fontana E."/>
            <person name="Moody T.U."/>
            <person name="Kohout C.E."/>
            <person name="Gjonbalaj M."/>
            <person name="Eaton V."/>
            <person name="Seok R."/>
            <person name="Leiner I.M."/>
            <person name="Pamer E.G."/>
        </authorList>
    </citation>
    <scope>NUCLEOTIDE SEQUENCE</scope>
    <source>
        <strain evidence="10">MSK.11.9</strain>
        <strain evidence="9">MSK.15.32</strain>
    </source>
</reference>
<dbReference type="GeneID" id="57435327"/>
<evidence type="ECO:0000313" key="21">
    <source>
        <dbReference type="Proteomes" id="UP000234891"/>
    </source>
</evidence>
<dbReference type="Proteomes" id="UP001296581">
    <property type="component" value="Unassembled WGS sequence"/>
</dbReference>
<dbReference type="STRING" id="33038.GCA_900067245_00757"/>
<dbReference type="SUPFAM" id="SSF143414">
    <property type="entry name" value="CcmK-like"/>
    <property type="match status" value="1"/>
</dbReference>
<dbReference type="Gene3D" id="3.30.70.1710">
    <property type="match status" value="1"/>
</dbReference>
<dbReference type="GO" id="GO:0031469">
    <property type="term" value="C:bacterial microcompartment"/>
    <property type="evidence" value="ECO:0007669"/>
    <property type="project" value="UniProtKB-SubCell"/>
</dbReference>
<dbReference type="EMBL" id="QRTJ01000001">
    <property type="protein sequence ID" value="RGQ71503.1"/>
    <property type="molecule type" value="Genomic_DNA"/>
</dbReference>
<evidence type="ECO:0000313" key="14">
    <source>
        <dbReference type="EMBL" id="RGQ71503.1"/>
    </source>
</evidence>
<dbReference type="PANTHER" id="PTHR33941">
    <property type="entry name" value="PROPANEDIOL UTILIZATION PROTEIN PDUA"/>
    <property type="match status" value="1"/>
</dbReference>
<dbReference type="EMBL" id="QRWQ01000002">
    <property type="protein sequence ID" value="RGT41121.1"/>
    <property type="molecule type" value="Genomic_DNA"/>
</dbReference>
<dbReference type="EMBL" id="NIHS01000001">
    <property type="protein sequence ID" value="PLT75270.1"/>
    <property type="molecule type" value="Genomic_DNA"/>
</dbReference>
<reference evidence="8" key="6">
    <citation type="submission" date="2022-12" db="EMBL/GenBank/DDBJ databases">
        <title>Genome of R. gnavus strain RSHDN_120.</title>
        <authorList>
            <person name="Abdugheni R."/>
        </authorList>
    </citation>
    <scope>NUCLEOTIDE SEQUENCE</scope>
    <source>
        <strain evidence="8">RSHDN_120</strain>
    </source>
</reference>
<evidence type="ECO:0000259" key="4">
    <source>
        <dbReference type="PROSITE" id="PS51930"/>
    </source>
</evidence>
<dbReference type="Proteomes" id="UP000283981">
    <property type="component" value="Unassembled WGS sequence"/>
</dbReference>
<reference evidence="7" key="8">
    <citation type="submission" date="2023-01" db="EMBL/GenBank/DDBJ databases">
        <title>Human gut microbiome strain richness.</title>
        <authorList>
            <person name="Chen-Liaw A."/>
        </authorList>
    </citation>
    <scope>NUCLEOTIDE SEQUENCE</scope>
    <source>
        <strain evidence="7">RTP21484st1_H11_RTP21484_190118</strain>
    </source>
</reference>
<dbReference type="EMBL" id="JAQMLA010000001">
    <property type="protein sequence ID" value="MDB8685211.1"/>
    <property type="molecule type" value="Genomic_DNA"/>
</dbReference>
<dbReference type="EMBL" id="NIHW01000024">
    <property type="protein sequence ID" value="PLT85617.1"/>
    <property type="molecule type" value="Genomic_DNA"/>
</dbReference>
<dbReference type="CDD" id="cd06169">
    <property type="entry name" value="BMC"/>
    <property type="match status" value="1"/>
</dbReference>
<dbReference type="Proteomes" id="UP000285697">
    <property type="component" value="Unassembled WGS sequence"/>
</dbReference>
<dbReference type="Proteomes" id="UP001149331">
    <property type="component" value="Unassembled WGS sequence"/>
</dbReference>
<dbReference type="EMBL" id="QRIS01000006">
    <property type="protein sequence ID" value="RHG86520.1"/>
    <property type="molecule type" value="Genomic_DNA"/>
</dbReference>
<evidence type="ECO:0000313" key="19">
    <source>
        <dbReference type="Proteomes" id="UP000234840"/>
    </source>
</evidence>
<dbReference type="Proteomes" id="UP001148455">
    <property type="component" value="Unassembled WGS sequence"/>
</dbReference>
<feature type="domain" description="BMC" evidence="4">
    <location>
        <begin position="9"/>
        <end position="94"/>
    </location>
</feature>
<dbReference type="PROSITE" id="PS51930">
    <property type="entry name" value="BMC_2"/>
    <property type="match status" value="1"/>
</dbReference>
<dbReference type="Proteomes" id="UP000283834">
    <property type="component" value="Unassembled WGS sequence"/>
</dbReference>
<dbReference type="InterPro" id="IPR000249">
    <property type="entry name" value="BMC_dom"/>
</dbReference>
<evidence type="ECO:0000313" key="24">
    <source>
        <dbReference type="Proteomes" id="UP000285610"/>
    </source>
</evidence>
<dbReference type="Proteomes" id="UP000234891">
    <property type="component" value="Unassembled WGS sequence"/>
</dbReference>
<comment type="caution">
    <text evidence="12">The sequence shown here is derived from an EMBL/GenBank/DDBJ whole genome shotgun (WGS) entry which is preliminary data.</text>
</comment>
<evidence type="ECO:0000256" key="3">
    <source>
        <dbReference type="PROSITE-ProRule" id="PRU01278"/>
    </source>
</evidence>
<reference evidence="5" key="5">
    <citation type="submission" date="2021-10" db="EMBL/GenBank/DDBJ databases">
        <title>Collection of gut derived symbiotic bacterial strains cultured from healthy donors.</title>
        <authorList>
            <person name="Lin H."/>
            <person name="Littmann E."/>
            <person name="Claire K."/>
            <person name="Pamer E."/>
        </authorList>
    </citation>
    <scope>NUCLEOTIDE SEQUENCE</scope>
    <source>
        <strain evidence="5">MSK.23.4</strain>
    </source>
</reference>
<evidence type="ECO:0000256" key="1">
    <source>
        <dbReference type="ARBA" id="ARBA00024322"/>
    </source>
</evidence>
<evidence type="ECO:0000313" key="26">
    <source>
        <dbReference type="Proteomes" id="UP000286137"/>
    </source>
</evidence>
<evidence type="ECO:0000313" key="16">
    <source>
        <dbReference type="EMBL" id="RHG19267.1"/>
    </source>
</evidence>
<dbReference type="EMBL" id="JAPZEG010000001">
    <property type="protein sequence ID" value="MDE1202012.1"/>
    <property type="molecule type" value="Genomic_DNA"/>
</dbReference>
<dbReference type="Pfam" id="PF00936">
    <property type="entry name" value="BMC"/>
    <property type="match status" value="1"/>
</dbReference>
<evidence type="ECO:0000313" key="11">
    <source>
        <dbReference type="EMBL" id="PLT58339.1"/>
    </source>
</evidence>
<protein>
    <submittedName>
        <fullName evidence="12">BMC domain-containing protein</fullName>
    </submittedName>
</protein>
<evidence type="ECO:0000313" key="5">
    <source>
        <dbReference type="EMBL" id="MCB5494005.1"/>
    </source>
</evidence>
<dbReference type="SMART" id="SM00877">
    <property type="entry name" value="BMC"/>
    <property type="match status" value="1"/>
</dbReference>
<dbReference type="InterPro" id="IPR037233">
    <property type="entry name" value="CcmK-like_sf"/>
</dbReference>
<dbReference type="Proteomes" id="UP000234840">
    <property type="component" value="Unassembled WGS sequence"/>
</dbReference>
<organism evidence="12 21">
    <name type="scientific">Mediterraneibacter gnavus</name>
    <name type="common">Ruminococcus gnavus</name>
    <dbReference type="NCBI Taxonomy" id="33038"/>
    <lineage>
        <taxon>Bacteria</taxon>
        <taxon>Bacillati</taxon>
        <taxon>Bacillota</taxon>
        <taxon>Clostridia</taxon>
        <taxon>Lachnospirales</taxon>
        <taxon>Lachnospiraceae</taxon>
        <taxon>Mediterraneibacter</taxon>
    </lineage>
</organism>
<evidence type="ECO:0000313" key="18">
    <source>
        <dbReference type="EMBL" id="RHM80437.1"/>
    </source>
</evidence>
<comment type="similarity">
    <text evidence="3">Belongs to the bacterial microcompartments protein family.</text>
</comment>
<reference evidence="22 23" key="2">
    <citation type="submission" date="2018-08" db="EMBL/GenBank/DDBJ databases">
        <title>A genome reference for cultivated species of the human gut microbiota.</title>
        <authorList>
            <person name="Zou Y."/>
            <person name="Xue W."/>
            <person name="Luo G."/>
        </authorList>
    </citation>
    <scope>NUCLEOTIDE SEQUENCE [LARGE SCALE GENOMIC DNA]</scope>
    <source>
        <strain evidence="15 22">AF19-16AC</strain>
        <strain evidence="14 26">AF27-4BH</strain>
        <strain evidence="18 24">AF33-12</strain>
        <strain evidence="17 23">AM21-18</strain>
        <strain evidence="16 25">AM22-7AC</strain>
    </source>
</reference>
<reference evidence="19 20" key="1">
    <citation type="journal article" date="2017" name="Genome Med.">
        <title>A novel Ruminococcus gnavus clade enriched in inflammatory bowel disease patients.</title>
        <authorList>
            <person name="Hall A.B."/>
            <person name="Yassour M."/>
            <person name="Sauk J."/>
            <person name="Garner A."/>
            <person name="Jiang X."/>
            <person name="Arthur T."/>
            <person name="Lagoudas G.K."/>
            <person name="Vatanen T."/>
            <person name="Fornelos N."/>
            <person name="Wilson R."/>
            <person name="Bertha M."/>
            <person name="Cohen M."/>
            <person name="Garber J."/>
            <person name="Khalili H."/>
            <person name="Gevers D."/>
            <person name="Ananthakrishnan A.N."/>
            <person name="Kugathasan S."/>
            <person name="Lander E.S."/>
            <person name="Blainey P."/>
            <person name="Vlamakis H."/>
            <person name="Xavier R.J."/>
            <person name="Huttenhower C."/>
        </authorList>
    </citation>
    <scope>NUCLEOTIDE SEQUENCE [LARGE SCALE GENOMIC DNA]</scope>
    <source>
        <strain evidence="11 20">RJX1118</strain>
        <strain evidence="12 21">RJX1124</strain>
        <strain evidence="13 19">RJX1128</strain>
    </source>
</reference>
<evidence type="ECO:0000313" key="7">
    <source>
        <dbReference type="EMBL" id="MDB8685211.1"/>
    </source>
</evidence>
<evidence type="ECO:0000313" key="20">
    <source>
        <dbReference type="Proteomes" id="UP000234849"/>
    </source>
</evidence>
<evidence type="ECO:0000313" key="6">
    <source>
        <dbReference type="EMBL" id="MCZ7693491.1"/>
    </source>
</evidence>
<dbReference type="Proteomes" id="UP000286137">
    <property type="component" value="Unassembled WGS sequence"/>
</dbReference>
<evidence type="ECO:0000256" key="2">
    <source>
        <dbReference type="ARBA" id="ARBA00024446"/>
    </source>
</evidence>
<dbReference type="EMBL" id="NIHM01000001">
    <property type="protein sequence ID" value="PLT58339.1"/>
    <property type="molecule type" value="Genomic_DNA"/>
</dbReference>
<evidence type="ECO:0000313" key="23">
    <source>
        <dbReference type="Proteomes" id="UP000283981"/>
    </source>
</evidence>
<sequence length="99" mass="10324">MAEQYHGMAIGIFELDSECACFVALDAAAKAAAVQIQGVERNRLGAGACVKMRGSISDVKAAMEVAIRTAEPIAKVVSHTVIASPSEETETAIAMTITK</sequence>
<dbReference type="InterPro" id="IPR044872">
    <property type="entry name" value="CcmK/CsoS1_BMC"/>
</dbReference>
<dbReference type="EMBL" id="JAJBNC010000014">
    <property type="protein sequence ID" value="MCB5494005.1"/>
    <property type="molecule type" value="Genomic_DNA"/>
</dbReference>
<dbReference type="EMBL" id="QRIA01000008">
    <property type="protein sequence ID" value="RHG19267.1"/>
    <property type="molecule type" value="Genomic_DNA"/>
</dbReference>
<dbReference type="RefSeq" id="WP_004844613.1">
    <property type="nucleotide sequence ID" value="NZ_AP031447.1"/>
</dbReference>
<gene>
    <name evidence="11" type="ORF">CDL18_01850</name>
    <name evidence="13" type="ORF">CDL20_09815</name>
    <name evidence="12" type="ORF">CDL26_00990</name>
    <name evidence="17" type="ORF">DW243_04575</name>
    <name evidence="16" type="ORF">DW270_08030</name>
    <name evidence="15" type="ORF">DWX36_02210</name>
    <name evidence="14" type="ORF">DWY88_01410</name>
    <name evidence="18" type="ORF">DWZ50_02975</name>
    <name evidence="10" type="ORF">G4981_11410</name>
    <name evidence="9" type="ORF">G4993_06300</name>
    <name evidence="5" type="ORF">LIQ10_09675</name>
    <name evidence="8" type="ORF">O4N78_00190</name>
    <name evidence="6" type="ORF">O8D18_05475</name>
    <name evidence="7" type="ORF">PNW85_00725</name>
</gene>
<evidence type="ECO:0000313" key="17">
    <source>
        <dbReference type="EMBL" id="RHG86520.1"/>
    </source>
</evidence>
<evidence type="ECO:0000313" key="15">
    <source>
        <dbReference type="EMBL" id="RGT41121.1"/>
    </source>
</evidence>
<dbReference type="Proteomes" id="UP001297422">
    <property type="component" value="Unassembled WGS sequence"/>
</dbReference>
<dbReference type="Proteomes" id="UP001296580">
    <property type="component" value="Unassembled WGS sequence"/>
</dbReference>
<evidence type="ECO:0000313" key="25">
    <source>
        <dbReference type="Proteomes" id="UP000285697"/>
    </source>
</evidence>
<dbReference type="Proteomes" id="UP000234849">
    <property type="component" value="Unassembled WGS sequence"/>
</dbReference>
<evidence type="ECO:0000313" key="9">
    <source>
        <dbReference type="EMBL" id="NSI58012.1"/>
    </source>
</evidence>
<accession>A0A2N5PJG9</accession>
<dbReference type="EMBL" id="QRQE01000005">
    <property type="protein sequence ID" value="RHM80437.1"/>
    <property type="molecule type" value="Genomic_DNA"/>
</dbReference>
<dbReference type="AlphaFoldDB" id="A0A2N5PJG9"/>
<evidence type="ECO:0000313" key="8">
    <source>
        <dbReference type="EMBL" id="MDE1202012.1"/>
    </source>
</evidence>
<dbReference type="EMBL" id="JAAIRY010000020">
    <property type="protein sequence ID" value="NSI65877.1"/>
    <property type="molecule type" value="Genomic_DNA"/>
</dbReference>
<dbReference type="EMBL" id="JAAIRV010000008">
    <property type="protein sequence ID" value="NSI58012.1"/>
    <property type="molecule type" value="Genomic_DNA"/>
</dbReference>
<evidence type="ECO:0000313" key="12">
    <source>
        <dbReference type="EMBL" id="PLT75270.1"/>
    </source>
</evidence>
<proteinExistence type="inferred from homology"/>
<evidence type="ECO:0000313" key="13">
    <source>
        <dbReference type="EMBL" id="PLT85617.1"/>
    </source>
</evidence>
<keyword evidence="2" id="KW-1283">Bacterial microcompartment</keyword>
<dbReference type="InterPro" id="IPR050575">
    <property type="entry name" value="BMC_shell"/>
</dbReference>
<name>A0A2N5PJG9_MEDGN</name>
<evidence type="ECO:0000313" key="22">
    <source>
        <dbReference type="Proteomes" id="UP000283834"/>
    </source>
</evidence>
<reference evidence="6" key="7">
    <citation type="submission" date="2022-12" db="EMBL/GenBank/DDBJ databases">
        <title>Genome of R. gnavus strain RSHDN_123.</title>
        <authorList>
            <person name="Abdugheni R."/>
        </authorList>
    </citation>
    <scope>NUCLEOTIDE SEQUENCE</scope>
    <source>
        <strain evidence="6">RSHDN_123</strain>
    </source>
</reference>
<comment type="subcellular location">
    <subcellularLocation>
        <location evidence="1">Bacterial microcompartment</location>
    </subcellularLocation>
</comment>
<dbReference type="Proteomes" id="UP001212160">
    <property type="component" value="Unassembled WGS sequence"/>
</dbReference>
<dbReference type="Proteomes" id="UP000285610">
    <property type="component" value="Unassembled WGS sequence"/>
</dbReference>
<reference evidence="9" key="4">
    <citation type="submission" date="2020-02" db="EMBL/GenBank/DDBJ databases">
        <authorList>
            <person name="Littmann E."/>
            <person name="Sorbara M."/>
        </authorList>
    </citation>
    <scope>NUCLEOTIDE SEQUENCE</scope>
    <source>
        <strain evidence="10">MSK.11.9</strain>
        <strain evidence="9">MSK.15.32</strain>
    </source>
</reference>